<proteinExistence type="predicted"/>
<sequence length="214" mass="22682">MNLFILLTVFSFVITFANTAPNCLPNGTTLAPTTTTLIPTTQKPVIPFSCSATQKFAAIYSRHDVLVDGHAGYGKADFAGVCNSTRIGAMIYMDGRTPNYVTPDGVSAAGSVILAACPYICMCSSTGSCYGINPTTTPVNPETLLYPHCDSTGACYFAVIILTPGEMKPYNNNPGQIYTDVLQHDANGARLPITDPAYFRVASVACNGCPITIE</sequence>
<dbReference type="WBParaSite" id="ES5_v2.g12299.t1">
    <property type="protein sequence ID" value="ES5_v2.g12299.t1"/>
    <property type="gene ID" value="ES5_v2.g12299"/>
</dbReference>
<protein>
    <submittedName>
        <fullName evidence="2">Uncharacterized protein</fullName>
    </submittedName>
</protein>
<evidence type="ECO:0000313" key="1">
    <source>
        <dbReference type="Proteomes" id="UP000887579"/>
    </source>
</evidence>
<name>A0AC34F5B4_9BILA</name>
<evidence type="ECO:0000313" key="2">
    <source>
        <dbReference type="WBParaSite" id="ES5_v2.g12299.t1"/>
    </source>
</evidence>
<reference evidence="2" key="1">
    <citation type="submission" date="2022-11" db="UniProtKB">
        <authorList>
            <consortium name="WormBaseParasite"/>
        </authorList>
    </citation>
    <scope>IDENTIFICATION</scope>
</reference>
<dbReference type="Proteomes" id="UP000887579">
    <property type="component" value="Unplaced"/>
</dbReference>
<accession>A0AC34F5B4</accession>
<organism evidence="1 2">
    <name type="scientific">Panagrolaimus sp. ES5</name>
    <dbReference type="NCBI Taxonomy" id="591445"/>
    <lineage>
        <taxon>Eukaryota</taxon>
        <taxon>Metazoa</taxon>
        <taxon>Ecdysozoa</taxon>
        <taxon>Nematoda</taxon>
        <taxon>Chromadorea</taxon>
        <taxon>Rhabditida</taxon>
        <taxon>Tylenchina</taxon>
        <taxon>Panagrolaimomorpha</taxon>
        <taxon>Panagrolaimoidea</taxon>
        <taxon>Panagrolaimidae</taxon>
        <taxon>Panagrolaimus</taxon>
    </lineage>
</organism>